<accession>A0A7C9KYY6</accession>
<proteinExistence type="predicted"/>
<keyword evidence="1" id="KW-0812">Transmembrane</keyword>
<sequence>MSDRYSLPLWKARVCRWAGIAFILVAALWGLAATAQAIVPGWTLSCSDERGCRQSADLIRLLPAREQVAVRDHPAAEAHLAAHAARPAVRMGLAALTLLDEGLLVFLFLAVGLTLLRLGKRGEHVLVRALPWLKRGAFAAMLWAVAQPLTDSLRAMLLFPGTPSGASWFVGIDLTVAGPALLFAVAAYATTWALEAGICAERDLADFI</sequence>
<protein>
    <recommendedName>
        <fullName evidence="4">DUF2975 domain-containing protein</fullName>
    </recommendedName>
</protein>
<name>A0A7C9KYY6_9SPHN</name>
<dbReference type="AlphaFoldDB" id="A0A7C9KYY6"/>
<feature type="transmembrane region" description="Helical" evidence="1">
    <location>
        <begin position="166"/>
        <end position="188"/>
    </location>
</feature>
<keyword evidence="3" id="KW-1185">Reference proteome</keyword>
<evidence type="ECO:0000313" key="2">
    <source>
        <dbReference type="EMBL" id="MQT17428.1"/>
    </source>
</evidence>
<organism evidence="2 3">
    <name type="scientific">Sandarakinorhabdus fusca</name>
    <dbReference type="NCBI Taxonomy" id="1439888"/>
    <lineage>
        <taxon>Bacteria</taxon>
        <taxon>Pseudomonadati</taxon>
        <taxon>Pseudomonadota</taxon>
        <taxon>Alphaproteobacteria</taxon>
        <taxon>Sphingomonadales</taxon>
        <taxon>Sphingosinicellaceae</taxon>
        <taxon>Sandarakinorhabdus</taxon>
    </lineage>
</organism>
<dbReference type="OrthoDB" id="7582544at2"/>
<evidence type="ECO:0000313" key="3">
    <source>
        <dbReference type="Proteomes" id="UP000481327"/>
    </source>
</evidence>
<evidence type="ECO:0000256" key="1">
    <source>
        <dbReference type="SAM" id="Phobius"/>
    </source>
</evidence>
<comment type="caution">
    <text evidence="2">The sequence shown here is derived from an EMBL/GenBank/DDBJ whole genome shotgun (WGS) entry which is preliminary data.</text>
</comment>
<evidence type="ECO:0008006" key="4">
    <source>
        <dbReference type="Google" id="ProtNLM"/>
    </source>
</evidence>
<dbReference type="Proteomes" id="UP000481327">
    <property type="component" value="Unassembled WGS sequence"/>
</dbReference>
<keyword evidence="1" id="KW-0472">Membrane</keyword>
<gene>
    <name evidence="2" type="ORF">F3168_09150</name>
</gene>
<reference evidence="2 3" key="1">
    <citation type="submission" date="2019-09" db="EMBL/GenBank/DDBJ databases">
        <title>Polymorphobacter sp. isolated from a lake in China.</title>
        <authorList>
            <person name="Liu Z."/>
        </authorList>
    </citation>
    <scope>NUCLEOTIDE SEQUENCE [LARGE SCALE GENOMIC DNA]</scope>
    <source>
        <strain evidence="2 3">D40P</strain>
    </source>
</reference>
<dbReference type="RefSeq" id="WP_152577894.1">
    <property type="nucleotide sequence ID" value="NZ_JAATJI010000002.1"/>
</dbReference>
<dbReference type="EMBL" id="WIOL01000003">
    <property type="protein sequence ID" value="MQT17428.1"/>
    <property type="molecule type" value="Genomic_DNA"/>
</dbReference>
<feature type="transmembrane region" description="Helical" evidence="1">
    <location>
        <begin position="93"/>
        <end position="118"/>
    </location>
</feature>
<keyword evidence="1" id="KW-1133">Transmembrane helix</keyword>
<feature type="transmembrane region" description="Helical" evidence="1">
    <location>
        <begin position="125"/>
        <end position="146"/>
    </location>
</feature>